<sequence length="766" mass="87977">MTTFNQLIKTNIKESAAKVIHLKSSNLSLLILCERMPTLIYWGKRIKNLNSSCIELPHDEERNTLNDEVSLVLNMLAALSKPVPQGGLDDFIPLSLCPESASGLFSSPGVEGHKEGKHWAPLFNLIQCEVSSHKDVEKLQCILIDNICELELTIELKLHTKEDIVEKNLSLKNLSQSPYTLNKLAHTLPFFDEESVLTSFHGRWCQEMQKLVQPIERKSIIQENRRGKTSLEYFPGVIISKRETNEFHGDAIGFHLAWSGNHQFNVHVETDAKRFVQANELLMPGEIILQNNDTYHVPTLYASYSQQGFNGMSQNFHAFIRNNLVKFAQDLPVRPIHLNTWEGIYFDHDPKYILSMAEKASEVGIERFIIDDGWFIGRSDDKRALGDWYVDKNKYPEGLTPIIEKVHALGMQFGLWVEPEMISKESLLFKNHPEWLLETPGYIQPTGRYQYVLNLQLEDCFDYVFERLDTLLSEYPINYLKWDMNRDLVQASHNFTAAYSKQTHQVYRLIDKLKKKHPNVEIESCASGGGRMDYEILKRTQRFWASDCNDAFERQSIQRNLSYFFPPEILGTHIGASISHSTYRQHTVNFRAITALFGHMGIEFDPLKTPSSELDELTHYLTLHKELRPLLHKGKAFRLDSIDKSQIIHAVSDDTQTIISIAQMAMPSFSTPPVVKLPFLEENSRYKIECLDIPANCGHLMKKWPEWLKHLLPSMGTYDFKSHTSIQMAKQIHSPIWLNGEMIANIGLALPILDPQTAMLLKLTKQ</sequence>
<proteinExistence type="inferred from homology"/>
<dbReference type="InterPro" id="IPR000111">
    <property type="entry name" value="Glyco_hydro_27/36_CS"/>
</dbReference>
<dbReference type="PANTHER" id="PTHR43053">
    <property type="entry name" value="GLYCOSIDASE FAMILY 31"/>
    <property type="match status" value="1"/>
</dbReference>
<comment type="catalytic activity">
    <reaction evidence="1 5">
        <text>Hydrolysis of terminal, non-reducing alpha-D-galactose residues in alpha-D-galactosides, including galactose oligosaccharides, galactomannans and galactolipids.</text>
        <dbReference type="EC" id="3.2.1.22"/>
    </reaction>
</comment>
<comment type="caution">
    <text evidence="7">The sequence shown here is derived from an EMBL/GenBank/DDBJ whole genome shotgun (WGS) entry which is preliminary data.</text>
</comment>
<dbReference type="InterPro" id="IPR031704">
    <property type="entry name" value="Glyco_hydro_36_N"/>
</dbReference>
<dbReference type="EMBL" id="JBHLXE010000111">
    <property type="protein sequence ID" value="MFC0180975.1"/>
    <property type="molecule type" value="Genomic_DNA"/>
</dbReference>
<dbReference type="InterPro" id="IPR050985">
    <property type="entry name" value="Alpha-glycosidase_related"/>
</dbReference>
<dbReference type="Gene3D" id="3.20.20.70">
    <property type="entry name" value="Aldolase class I"/>
    <property type="match status" value="1"/>
</dbReference>
<dbReference type="Gene3D" id="2.70.98.60">
    <property type="entry name" value="alpha-galactosidase from lactobacil brevis"/>
    <property type="match status" value="1"/>
</dbReference>
<dbReference type="Pfam" id="PF02065">
    <property type="entry name" value="Melibiase"/>
    <property type="match status" value="1"/>
</dbReference>
<evidence type="ECO:0000313" key="7">
    <source>
        <dbReference type="EMBL" id="MFC0180975.1"/>
    </source>
</evidence>
<reference evidence="7 8" key="1">
    <citation type="submission" date="2024-09" db="EMBL/GenBank/DDBJ databases">
        <authorList>
            <person name="Sun Q."/>
            <person name="Mori K."/>
        </authorList>
    </citation>
    <scope>NUCLEOTIDE SEQUENCE [LARGE SCALE GENOMIC DNA]</scope>
    <source>
        <strain evidence="7 8">CCM 8545</strain>
    </source>
</reference>
<organism evidence="7 8">
    <name type="scientific">Thorsellia kenyensis</name>
    <dbReference type="NCBI Taxonomy" id="1549888"/>
    <lineage>
        <taxon>Bacteria</taxon>
        <taxon>Pseudomonadati</taxon>
        <taxon>Pseudomonadota</taxon>
        <taxon>Gammaproteobacteria</taxon>
        <taxon>Enterobacterales</taxon>
        <taxon>Thorselliaceae</taxon>
        <taxon>Thorsellia</taxon>
    </lineage>
</organism>
<evidence type="ECO:0000256" key="2">
    <source>
        <dbReference type="ARBA" id="ARBA00012755"/>
    </source>
</evidence>
<dbReference type="CDD" id="cd14791">
    <property type="entry name" value="GH36"/>
    <property type="match status" value="1"/>
</dbReference>
<evidence type="ECO:0000256" key="1">
    <source>
        <dbReference type="ARBA" id="ARBA00001255"/>
    </source>
</evidence>
<feature type="domain" description="Glycosyl hydrolase family 36 N-terminal" evidence="6">
    <location>
        <begin position="36"/>
        <end position="289"/>
    </location>
</feature>
<keyword evidence="8" id="KW-1185">Reference proteome</keyword>
<gene>
    <name evidence="7" type="ORF">ACFFIT_12920</name>
</gene>
<dbReference type="EC" id="3.2.1.22" evidence="2 5"/>
<dbReference type="SUPFAM" id="SSF51445">
    <property type="entry name" value="(Trans)glycosidases"/>
    <property type="match status" value="1"/>
</dbReference>
<evidence type="ECO:0000256" key="3">
    <source>
        <dbReference type="ARBA" id="ARBA00022801"/>
    </source>
</evidence>
<evidence type="ECO:0000256" key="5">
    <source>
        <dbReference type="PIRNR" id="PIRNR005536"/>
    </source>
</evidence>
<dbReference type="InterPro" id="IPR017853">
    <property type="entry name" value="GH"/>
</dbReference>
<dbReference type="InterPro" id="IPR002252">
    <property type="entry name" value="Glyco_hydro_36"/>
</dbReference>
<dbReference type="RefSeq" id="WP_385878296.1">
    <property type="nucleotide sequence ID" value="NZ_JBHLXE010000111.1"/>
</dbReference>
<dbReference type="GO" id="GO:0004557">
    <property type="term" value="F:alpha-galactosidase activity"/>
    <property type="evidence" value="ECO:0007669"/>
    <property type="project" value="UniProtKB-EC"/>
</dbReference>
<protein>
    <recommendedName>
        <fullName evidence="2 5">Alpha-galactosidase</fullName>
        <ecNumber evidence="2 5">3.2.1.22</ecNumber>
    </recommendedName>
</protein>
<keyword evidence="3 5" id="KW-0378">Hydrolase</keyword>
<name>A0ABV6CDA1_9GAMM</name>
<dbReference type="Proteomes" id="UP001589758">
    <property type="component" value="Unassembled WGS sequence"/>
</dbReference>
<keyword evidence="4 5" id="KW-0326">Glycosidase</keyword>
<dbReference type="InterPro" id="IPR013785">
    <property type="entry name" value="Aldolase_TIM"/>
</dbReference>
<dbReference type="Pfam" id="PF16875">
    <property type="entry name" value="Glyco_hydro_36N"/>
    <property type="match status" value="1"/>
</dbReference>
<accession>A0ABV6CDA1</accession>
<dbReference type="PANTHER" id="PTHR43053:SF3">
    <property type="entry name" value="ALPHA-GALACTOSIDASE C-RELATED"/>
    <property type="match status" value="1"/>
</dbReference>
<comment type="similarity">
    <text evidence="5">Belongs to the glycosyl hydrolase.</text>
</comment>
<evidence type="ECO:0000256" key="4">
    <source>
        <dbReference type="ARBA" id="ARBA00023295"/>
    </source>
</evidence>
<evidence type="ECO:0000259" key="6">
    <source>
        <dbReference type="Pfam" id="PF16875"/>
    </source>
</evidence>
<dbReference type="PROSITE" id="PS00512">
    <property type="entry name" value="ALPHA_GALACTOSIDASE"/>
    <property type="match status" value="1"/>
</dbReference>
<dbReference type="InterPro" id="IPR038417">
    <property type="entry name" value="Alpga-gal_N_sf"/>
</dbReference>
<evidence type="ECO:0000313" key="8">
    <source>
        <dbReference type="Proteomes" id="UP001589758"/>
    </source>
</evidence>
<dbReference type="PRINTS" id="PR00743">
    <property type="entry name" value="GLHYDRLASE36"/>
</dbReference>
<dbReference type="PIRSF" id="PIRSF005536">
    <property type="entry name" value="Agal"/>
    <property type="match status" value="1"/>
</dbReference>